<protein>
    <recommendedName>
        <fullName evidence="1">Homing endonuclease LAGLIDADG domain-containing protein</fullName>
    </recommendedName>
</protein>
<geneLocation type="mitochondrion" evidence="2"/>
<dbReference type="SUPFAM" id="SSF55608">
    <property type="entry name" value="Homing endonucleases"/>
    <property type="match status" value="2"/>
</dbReference>
<dbReference type="InterPro" id="IPR027434">
    <property type="entry name" value="Homing_endonucl"/>
</dbReference>
<dbReference type="FunFam" id="3.10.28.10:FF:000010">
    <property type="entry name" value="LAGLIDADG homing endonuclease I-LtrII"/>
    <property type="match status" value="1"/>
</dbReference>
<dbReference type="GO" id="GO:0004519">
    <property type="term" value="F:endonuclease activity"/>
    <property type="evidence" value="ECO:0007669"/>
    <property type="project" value="InterPro"/>
</dbReference>
<dbReference type="Gene3D" id="3.10.28.10">
    <property type="entry name" value="Homing endonucleases"/>
    <property type="match status" value="2"/>
</dbReference>
<dbReference type="InterPro" id="IPR004860">
    <property type="entry name" value="LAGLIDADG_dom"/>
</dbReference>
<dbReference type="PANTHER" id="PTHR36181">
    <property type="entry name" value="INTRON-ENCODED ENDONUCLEASE AI3-RELATED"/>
    <property type="match status" value="1"/>
</dbReference>
<dbReference type="GO" id="GO:0005739">
    <property type="term" value="C:mitochondrion"/>
    <property type="evidence" value="ECO:0007669"/>
    <property type="project" value="UniProtKB-ARBA"/>
</dbReference>
<organism evidence="2">
    <name type="scientific">Dactylella sp</name>
    <dbReference type="NCBI Taxonomy" id="1814903"/>
    <lineage>
        <taxon>Eukaryota</taxon>
        <taxon>Fungi</taxon>
        <taxon>Dikarya</taxon>
        <taxon>Ascomycota</taxon>
        <taxon>Pezizomycotina</taxon>
        <taxon>Orbiliomycetes</taxon>
        <taxon>Orbiliales</taxon>
        <taxon>Orbiliaceae</taxon>
        <taxon>Dactylella</taxon>
    </lineage>
</organism>
<name>A0A482DT82_9PEZI</name>
<gene>
    <name evidence="2" type="primary">orf428</name>
</gene>
<evidence type="ECO:0000313" key="2">
    <source>
        <dbReference type="EMBL" id="QBM09683.1"/>
    </source>
</evidence>
<dbReference type="EMBL" id="MK550697">
    <property type="protein sequence ID" value="QBM09683.1"/>
    <property type="molecule type" value="Genomic_DNA"/>
</dbReference>
<dbReference type="Pfam" id="PF00961">
    <property type="entry name" value="LAGLIDADG_1"/>
    <property type="match status" value="2"/>
</dbReference>
<proteinExistence type="predicted"/>
<dbReference type="PANTHER" id="PTHR36181:SF4">
    <property type="entry name" value="LAGLIDADG ENDONUCLEASE"/>
    <property type="match status" value="1"/>
</dbReference>
<feature type="domain" description="Homing endonuclease LAGLIDADG" evidence="1">
    <location>
        <begin position="126"/>
        <end position="228"/>
    </location>
</feature>
<dbReference type="InterPro" id="IPR051289">
    <property type="entry name" value="LAGLIDADG_Endonuclease"/>
</dbReference>
<reference evidence="2" key="1">
    <citation type="submission" date="2019-02" db="EMBL/GenBank/DDBJ databases">
        <authorList>
            <person name="Fang M.L."/>
            <person name="Zhang Y."/>
        </authorList>
    </citation>
    <scope>NUCLEOTIDE SEQUENCE</scope>
    <source>
        <strain evidence="2">YMF1.01838</strain>
    </source>
</reference>
<keyword evidence="2" id="KW-0496">Mitochondrion</keyword>
<evidence type="ECO:0000259" key="1">
    <source>
        <dbReference type="Pfam" id="PF00961"/>
    </source>
</evidence>
<sequence>MRDWKLSNYEEFLMLLVPKLSLRFNGWNNYSCKVTVQKIYLYYKEKMENYVSKSDFLLLPRKINKESVNEQRVYGNLCEKATPKTPHLRSTLIDLGRDYSTNNLSNKKKYSTQTNLFSTKLNPWFITGFTDAEGSFIISIVKDPSTRTGWNIQIRFKIALHQKDLPILEKIKVYFGGVGRIDKTGKNRESVAYVISSRKLIIDVILPHFDKYCLLTNKKTDYELFKRIIEKLNNKEHLTHKGLQEIVNLRASLNLGLSPELKEAFPNTIPFVKPLNENYTILDPHWVAGFTSGEGCFNVVISKSSSSGKFNVRLRFIISQHSKDEKLMNSFITYFNCGYLEKANDGMVYFKVTNVKDNFEKIQPFFNKYQLDGIKVNDFKDWCKIAELVINKSHLNNEGLDQIIEIKKGMNKNRIQGDNYSEEISVES</sequence>
<dbReference type="AlphaFoldDB" id="A0A482DT82"/>
<accession>A0A482DT82</accession>
<feature type="domain" description="Homing endonuclease LAGLIDADG" evidence="1">
    <location>
        <begin position="288"/>
        <end position="385"/>
    </location>
</feature>